<dbReference type="Pfam" id="PF13459">
    <property type="entry name" value="Fer4_15"/>
    <property type="match status" value="1"/>
</dbReference>
<sequence length="62" mass="6824">MHVSVDRAKCDNHGQCTFSAPTVFRLDDKGVLQFDENPDDSLRADVDEAADVCPMQAILVTD</sequence>
<evidence type="ECO:0000256" key="4">
    <source>
        <dbReference type="ARBA" id="ARBA00023004"/>
    </source>
</evidence>
<gene>
    <name evidence="6" type="ORF">UFOPK1767_00337</name>
</gene>
<protein>
    <submittedName>
        <fullName evidence="6">Unannotated protein</fullName>
    </submittedName>
</protein>
<keyword evidence="2" id="KW-0479">Metal-binding</keyword>
<evidence type="ECO:0000256" key="3">
    <source>
        <dbReference type="ARBA" id="ARBA00022982"/>
    </source>
</evidence>
<reference evidence="6" key="1">
    <citation type="submission" date="2020-05" db="EMBL/GenBank/DDBJ databases">
        <authorList>
            <person name="Chiriac C."/>
            <person name="Salcher M."/>
            <person name="Ghai R."/>
            <person name="Kavagutti S V."/>
        </authorList>
    </citation>
    <scope>NUCLEOTIDE SEQUENCE</scope>
</reference>
<dbReference type="AlphaFoldDB" id="A0A6J6F0J3"/>
<evidence type="ECO:0000313" key="6">
    <source>
        <dbReference type="EMBL" id="CAB4581215.1"/>
    </source>
</evidence>
<dbReference type="InterPro" id="IPR051269">
    <property type="entry name" value="Fe-S_cluster_ET"/>
</dbReference>
<dbReference type="SUPFAM" id="SSF54862">
    <property type="entry name" value="4Fe-4S ferredoxins"/>
    <property type="match status" value="1"/>
</dbReference>
<evidence type="ECO:0000256" key="5">
    <source>
        <dbReference type="ARBA" id="ARBA00023014"/>
    </source>
</evidence>
<keyword evidence="5" id="KW-0411">Iron-sulfur</keyword>
<evidence type="ECO:0000256" key="1">
    <source>
        <dbReference type="ARBA" id="ARBA00022448"/>
    </source>
</evidence>
<dbReference type="EMBL" id="CAEZTZ010000028">
    <property type="protein sequence ID" value="CAB4581215.1"/>
    <property type="molecule type" value="Genomic_DNA"/>
</dbReference>
<organism evidence="6">
    <name type="scientific">freshwater metagenome</name>
    <dbReference type="NCBI Taxonomy" id="449393"/>
    <lineage>
        <taxon>unclassified sequences</taxon>
        <taxon>metagenomes</taxon>
        <taxon>ecological metagenomes</taxon>
    </lineage>
</organism>
<accession>A0A6J6F0J3</accession>
<dbReference type="PANTHER" id="PTHR36923:SF3">
    <property type="entry name" value="FERREDOXIN"/>
    <property type="match status" value="1"/>
</dbReference>
<proteinExistence type="predicted"/>
<dbReference type="GO" id="GO:0051536">
    <property type="term" value="F:iron-sulfur cluster binding"/>
    <property type="evidence" value="ECO:0007669"/>
    <property type="project" value="UniProtKB-KW"/>
</dbReference>
<keyword evidence="3" id="KW-0249">Electron transport</keyword>
<keyword evidence="1" id="KW-0813">Transport</keyword>
<keyword evidence="4" id="KW-0408">Iron</keyword>
<dbReference type="GO" id="GO:0046872">
    <property type="term" value="F:metal ion binding"/>
    <property type="evidence" value="ECO:0007669"/>
    <property type="project" value="UniProtKB-KW"/>
</dbReference>
<name>A0A6J6F0J3_9ZZZZ</name>
<dbReference type="Gene3D" id="3.30.70.20">
    <property type="match status" value="1"/>
</dbReference>
<dbReference type="PANTHER" id="PTHR36923">
    <property type="entry name" value="FERREDOXIN"/>
    <property type="match status" value="1"/>
</dbReference>
<evidence type="ECO:0000256" key="2">
    <source>
        <dbReference type="ARBA" id="ARBA00022723"/>
    </source>
</evidence>